<name>A0A6J1R569_9HYME</name>
<keyword evidence="2" id="KW-1185">Reference proteome</keyword>
<dbReference type="Proteomes" id="UP000504618">
    <property type="component" value="Unplaced"/>
</dbReference>
<gene>
    <name evidence="3" type="primary">LOC112465815</name>
</gene>
<organism evidence="2 3">
    <name type="scientific">Temnothorax curvispinosus</name>
    <dbReference type="NCBI Taxonomy" id="300111"/>
    <lineage>
        <taxon>Eukaryota</taxon>
        <taxon>Metazoa</taxon>
        <taxon>Ecdysozoa</taxon>
        <taxon>Arthropoda</taxon>
        <taxon>Hexapoda</taxon>
        <taxon>Insecta</taxon>
        <taxon>Pterygota</taxon>
        <taxon>Neoptera</taxon>
        <taxon>Endopterygota</taxon>
        <taxon>Hymenoptera</taxon>
        <taxon>Apocrita</taxon>
        <taxon>Aculeata</taxon>
        <taxon>Formicoidea</taxon>
        <taxon>Formicidae</taxon>
        <taxon>Myrmicinae</taxon>
        <taxon>Temnothorax</taxon>
    </lineage>
</organism>
<evidence type="ECO:0000256" key="1">
    <source>
        <dbReference type="SAM" id="MobiDB-lite"/>
    </source>
</evidence>
<dbReference type="GeneID" id="112465815"/>
<proteinExistence type="predicted"/>
<accession>A0A6J1R569</accession>
<sequence>MALVKSCFLPFEDLRPGALATLEADRENSTMRGHGSNETMHHLRFDRRVFCAVREKRRWKNLSCHSSPERKKKSMQPMSLPNGNEERFENDLANAPQNMIRPPICTAHLQLSYNDIDNDVVYATKKRASHENTSTTDGTERQLLITLIER</sequence>
<feature type="region of interest" description="Disordered" evidence="1">
    <location>
        <begin position="62"/>
        <end position="87"/>
    </location>
</feature>
<dbReference type="AlphaFoldDB" id="A0A6J1R569"/>
<evidence type="ECO:0000313" key="3">
    <source>
        <dbReference type="RefSeq" id="XP_024889328.1"/>
    </source>
</evidence>
<evidence type="ECO:0000313" key="2">
    <source>
        <dbReference type="Proteomes" id="UP000504618"/>
    </source>
</evidence>
<protein>
    <submittedName>
        <fullName evidence="3">Uncharacterized protein LOC112465815</fullName>
    </submittedName>
</protein>
<reference evidence="3" key="1">
    <citation type="submission" date="2025-08" db="UniProtKB">
        <authorList>
            <consortium name="RefSeq"/>
        </authorList>
    </citation>
    <scope>IDENTIFICATION</scope>
    <source>
        <tissue evidence="3">Whole body</tissue>
    </source>
</reference>
<dbReference type="RefSeq" id="XP_024889328.1">
    <property type="nucleotide sequence ID" value="XM_025033560.1"/>
</dbReference>